<dbReference type="InterPro" id="IPR006696">
    <property type="entry name" value="DUF423"/>
</dbReference>
<feature type="transmembrane region" description="Helical" evidence="6">
    <location>
        <begin position="51"/>
        <end position="68"/>
    </location>
</feature>
<accession>A0ABY4T395</accession>
<keyword evidence="5 6" id="KW-0472">Membrane</keyword>
<dbReference type="RefSeq" id="WP_250339945.1">
    <property type="nucleotide sequence ID" value="NZ_CP063231.1"/>
</dbReference>
<dbReference type="PANTHER" id="PTHR43461">
    <property type="entry name" value="TRANSMEMBRANE PROTEIN 256"/>
    <property type="match status" value="1"/>
</dbReference>
<evidence type="ECO:0000256" key="5">
    <source>
        <dbReference type="ARBA" id="ARBA00023136"/>
    </source>
</evidence>
<dbReference type="PANTHER" id="PTHR43461:SF1">
    <property type="entry name" value="TRANSMEMBRANE PROTEIN 256"/>
    <property type="match status" value="1"/>
</dbReference>
<keyword evidence="3 6" id="KW-0812">Transmembrane</keyword>
<proteinExistence type="inferred from homology"/>
<keyword evidence="8" id="KW-1185">Reference proteome</keyword>
<feature type="transmembrane region" description="Helical" evidence="6">
    <location>
        <begin position="101"/>
        <end position="120"/>
    </location>
</feature>
<evidence type="ECO:0000256" key="3">
    <source>
        <dbReference type="ARBA" id="ARBA00022692"/>
    </source>
</evidence>
<protein>
    <submittedName>
        <fullName evidence="7">DUF423 domain-containing protein</fullName>
    </submittedName>
</protein>
<evidence type="ECO:0000256" key="2">
    <source>
        <dbReference type="ARBA" id="ARBA00009694"/>
    </source>
</evidence>
<dbReference type="EMBL" id="CP063231">
    <property type="protein sequence ID" value="URL59381.1"/>
    <property type="molecule type" value="Genomic_DNA"/>
</dbReference>
<gene>
    <name evidence="7" type="ORF">IM816_04535</name>
</gene>
<feature type="transmembrane region" description="Helical" evidence="6">
    <location>
        <begin position="75"/>
        <end position="95"/>
    </location>
</feature>
<reference evidence="7" key="1">
    <citation type="submission" date="2020-10" db="EMBL/GenBank/DDBJ databases">
        <title>Whole-genome sequence of Luteibacter sp. EIF3.</title>
        <authorList>
            <person name="Friedrich I."/>
            <person name="Hertel R."/>
            <person name="Daniel R."/>
        </authorList>
    </citation>
    <scope>NUCLEOTIDE SEQUENCE</scope>
    <source>
        <strain evidence="7">EIF3</strain>
    </source>
</reference>
<comment type="subcellular location">
    <subcellularLocation>
        <location evidence="1">Membrane</location>
        <topology evidence="1">Multi-pass membrane protein</topology>
    </subcellularLocation>
</comment>
<name>A0ABY4T395_9GAMM</name>
<evidence type="ECO:0000256" key="1">
    <source>
        <dbReference type="ARBA" id="ARBA00004141"/>
    </source>
</evidence>
<evidence type="ECO:0000256" key="6">
    <source>
        <dbReference type="SAM" id="Phobius"/>
    </source>
</evidence>
<keyword evidence="4 6" id="KW-1133">Transmembrane helix</keyword>
<dbReference type="Proteomes" id="UP001056681">
    <property type="component" value="Chromosome"/>
</dbReference>
<evidence type="ECO:0000313" key="7">
    <source>
        <dbReference type="EMBL" id="URL59381.1"/>
    </source>
</evidence>
<evidence type="ECO:0000256" key="4">
    <source>
        <dbReference type="ARBA" id="ARBA00022989"/>
    </source>
</evidence>
<organism evidence="7 8">
    <name type="scientific">Luteibacter flocculans</name>
    <dbReference type="NCBI Taxonomy" id="2780091"/>
    <lineage>
        <taxon>Bacteria</taxon>
        <taxon>Pseudomonadati</taxon>
        <taxon>Pseudomonadota</taxon>
        <taxon>Gammaproteobacteria</taxon>
        <taxon>Lysobacterales</taxon>
        <taxon>Rhodanobacteraceae</taxon>
        <taxon>Luteibacter</taxon>
    </lineage>
</organism>
<comment type="similarity">
    <text evidence="2">Belongs to the UPF0382 family.</text>
</comment>
<evidence type="ECO:0000313" key="8">
    <source>
        <dbReference type="Proteomes" id="UP001056681"/>
    </source>
</evidence>
<dbReference type="Pfam" id="PF04241">
    <property type="entry name" value="DUF423"/>
    <property type="match status" value="1"/>
</dbReference>
<sequence length="125" mass="13019">MRHRVSNATAALVGAAGATAVAFGAFGAHALRNTLDASALATWHTGVEYHFWHALALLATCLLPASRARQVAQSAFALGILFFSGSLYALALGAPRWFGPVTPLGGVAFIVGWLALGFALRANRD</sequence>